<dbReference type="HOGENOM" id="CLU_792410_0_0_1"/>
<dbReference type="EMBL" id="KI911148">
    <property type="protein sequence ID" value="ETS01484.1"/>
    <property type="molecule type" value="Genomic_DNA"/>
</dbReference>
<gene>
    <name evidence="2" type="ORF">M419DRAFT_9037</name>
</gene>
<proteinExistence type="predicted"/>
<dbReference type="OrthoDB" id="4889488at2759"/>
<protein>
    <submittedName>
        <fullName evidence="2">Uncharacterized protein</fullName>
    </submittedName>
</protein>
<name>A0A024S833_HYPJR</name>
<feature type="compositionally biased region" description="Polar residues" evidence="1">
    <location>
        <begin position="19"/>
        <end position="31"/>
    </location>
</feature>
<organism evidence="2 3">
    <name type="scientific">Hypocrea jecorina (strain ATCC 56765 / BCRC 32924 / NRRL 11460 / Rut C-30)</name>
    <name type="common">Trichoderma reesei</name>
    <dbReference type="NCBI Taxonomy" id="1344414"/>
    <lineage>
        <taxon>Eukaryota</taxon>
        <taxon>Fungi</taxon>
        <taxon>Dikarya</taxon>
        <taxon>Ascomycota</taxon>
        <taxon>Pezizomycotina</taxon>
        <taxon>Sordariomycetes</taxon>
        <taxon>Hypocreomycetidae</taxon>
        <taxon>Hypocreales</taxon>
        <taxon>Hypocreaceae</taxon>
        <taxon>Trichoderma</taxon>
    </lineage>
</organism>
<feature type="region of interest" description="Disordered" evidence="1">
    <location>
        <begin position="11"/>
        <end position="31"/>
    </location>
</feature>
<reference evidence="3" key="1">
    <citation type="journal article" date="2013" name="Ind. Biotechnol.">
        <title>Comparative genomics analysis of Trichoderma reesei strains.</title>
        <authorList>
            <person name="Koike H."/>
            <person name="Aerts A."/>
            <person name="LaButti K."/>
            <person name="Grigoriev I.V."/>
            <person name="Baker S.E."/>
        </authorList>
    </citation>
    <scope>NUCLEOTIDE SEQUENCE [LARGE SCALE GENOMIC DNA]</scope>
    <source>
        <strain evidence="3">ATCC 56765 / BCRC 32924 / NRRL 11460 / Rut C-30</strain>
    </source>
</reference>
<dbReference type="Proteomes" id="UP000024376">
    <property type="component" value="Unassembled WGS sequence"/>
</dbReference>
<evidence type="ECO:0000313" key="3">
    <source>
        <dbReference type="Proteomes" id="UP000024376"/>
    </source>
</evidence>
<evidence type="ECO:0000256" key="1">
    <source>
        <dbReference type="SAM" id="MobiDB-lite"/>
    </source>
</evidence>
<dbReference type="KEGG" id="trr:M419DRAFT_9037"/>
<dbReference type="AlphaFoldDB" id="A0A024S833"/>
<sequence>MWSFKAQFEAQIQDKPSKANPNSSKLPSGRTQDLNAIEAVAADSLREILRMKAQEPFSISPSTEKRVQGLLARWDVGDFTGLRNAMEYRALVAEIHERIEIDATYAGALARLDELDVMSFQLRYKEYFPSGYQEFEQRSRRLEGTQKDAFNGDSYPMFETELEALAFFEIEEWTEIWEQLRKEPCFGCASCPLMGDSADESPLVNLIQVLARLMDTWPDIIIAAIRAYVNREAAKQSRIAQLAAANKMFLVVKIIESDLRDLEHAPAAWKEAVPAIRDAIFVLICRYFTIFFWDGEARLFWRVEWRDEGSNKAIRNVAERRSKEPDELVNDCLGHLSLLKMTSSTRYTVW</sequence>
<evidence type="ECO:0000313" key="2">
    <source>
        <dbReference type="EMBL" id="ETS01484.1"/>
    </source>
</evidence>
<accession>A0A024S833</accession>